<gene>
    <name evidence="1" type="ORF">ERS450000_05998</name>
</gene>
<evidence type="ECO:0000313" key="1">
    <source>
        <dbReference type="EMBL" id="CRY84362.1"/>
    </source>
</evidence>
<dbReference type="KEGG" id="nfr:ERS450000_05998"/>
<dbReference type="Pfam" id="PF11651">
    <property type="entry name" value="P22_CoatProtein"/>
    <property type="match status" value="1"/>
</dbReference>
<keyword evidence="1" id="KW-0614">Plasmid</keyword>
<keyword evidence="1" id="KW-0946">Virion</keyword>
<dbReference type="AlphaFoldDB" id="A0A0H5P9G9"/>
<dbReference type="RefSeq" id="WP_060594985.1">
    <property type="nucleotide sequence ID" value="NZ_CP031418.1"/>
</dbReference>
<dbReference type="InterPro" id="IPR024659">
    <property type="entry name" value="Phage_coat_Gp5"/>
</dbReference>
<dbReference type="Proteomes" id="UP000057820">
    <property type="component" value="Plasmid 2"/>
</dbReference>
<dbReference type="EMBL" id="LN868939">
    <property type="protein sequence ID" value="CRY84362.1"/>
    <property type="molecule type" value="Genomic_DNA"/>
</dbReference>
<organism evidence="1 2">
    <name type="scientific">Nocardia farcinica</name>
    <dbReference type="NCBI Taxonomy" id="37329"/>
    <lineage>
        <taxon>Bacteria</taxon>
        <taxon>Bacillati</taxon>
        <taxon>Actinomycetota</taxon>
        <taxon>Actinomycetes</taxon>
        <taxon>Mycobacteriales</taxon>
        <taxon>Nocardiaceae</taxon>
        <taxon>Nocardia</taxon>
    </lineage>
</organism>
<geneLocation type="plasmid" evidence="1">
    <name>2</name>
</geneLocation>
<sequence>MANTLLTPSVIAKKALANLYENLCMVPLVYTDVSSEWGGQKIGSTVTIRKPATFTAQTFNPASPSITVQNATETSVAVTLDKHRDVSFAITAQDLTLRLEDFDEQFLMPACEALAQEVDRAIIAQAKADFTAVAGTGTGFEWNKPEVLIEADRLLNIQKVPTSERSAVVGPTARAGWLNSDIIKHADKSGSTAALREGSIGRNLFGFDAYMTQNIVQPASSPASGQPTTEVGLAFHRTALALASAPLALPRSNTWGAMESYKGLALRVVQDYDMNLKSDVISVDILFGTKTLDANRGVLLRGELAA</sequence>
<keyword evidence="1" id="KW-0167">Capsid protein</keyword>
<reference evidence="2" key="1">
    <citation type="submission" date="2015-03" db="EMBL/GenBank/DDBJ databases">
        <authorList>
            <consortium name="Pathogen Informatics"/>
        </authorList>
    </citation>
    <scope>NUCLEOTIDE SEQUENCE [LARGE SCALE GENOMIC DNA]</scope>
    <source>
        <strain evidence="2">NCTC11134</strain>
        <plasmid evidence="2">2</plasmid>
    </source>
</reference>
<protein>
    <submittedName>
        <fullName evidence="1">p22 coat protein-gene protein 5</fullName>
    </submittedName>
</protein>
<name>A0A0H5P9G9_NOCFR</name>
<evidence type="ECO:0000313" key="2">
    <source>
        <dbReference type="Proteomes" id="UP000057820"/>
    </source>
</evidence>
<accession>A0A0H5P9G9</accession>
<proteinExistence type="predicted"/>